<dbReference type="EMBL" id="JACQMI010000013">
    <property type="protein sequence ID" value="MBI4132831.1"/>
    <property type="molecule type" value="Genomic_DNA"/>
</dbReference>
<protein>
    <recommendedName>
        <fullName evidence="1">DUF4015 domain-containing protein</fullName>
    </recommendedName>
</protein>
<name>A0A932YYX3_9BACT</name>
<dbReference type="Gene3D" id="3.20.20.80">
    <property type="entry name" value="Glycosidases"/>
    <property type="match status" value="1"/>
</dbReference>
<comment type="caution">
    <text evidence="2">The sequence shown here is derived from an EMBL/GenBank/DDBJ whole genome shotgun (WGS) entry which is preliminary data.</text>
</comment>
<evidence type="ECO:0000259" key="1">
    <source>
        <dbReference type="Pfam" id="PF13200"/>
    </source>
</evidence>
<feature type="domain" description="DUF4015" evidence="1">
    <location>
        <begin position="62"/>
        <end position="340"/>
    </location>
</feature>
<evidence type="ECO:0000313" key="2">
    <source>
        <dbReference type="EMBL" id="MBI4132831.1"/>
    </source>
</evidence>
<accession>A0A932YYX3</accession>
<dbReference type="Proteomes" id="UP000756703">
    <property type="component" value="Unassembled WGS sequence"/>
</dbReference>
<dbReference type="InterPro" id="IPR025275">
    <property type="entry name" value="DUF4015"/>
</dbReference>
<reference evidence="2" key="1">
    <citation type="submission" date="2020-07" db="EMBL/GenBank/DDBJ databases">
        <title>Huge and variable diversity of episymbiotic CPR bacteria and DPANN archaea in groundwater ecosystems.</title>
        <authorList>
            <person name="He C.Y."/>
            <person name="Keren R."/>
            <person name="Whittaker M."/>
            <person name="Farag I.F."/>
            <person name="Doudna J."/>
            <person name="Cate J.H.D."/>
            <person name="Banfield J.F."/>
        </authorList>
    </citation>
    <scope>NUCLEOTIDE SEQUENCE</scope>
    <source>
        <strain evidence="2">NC_groundwater_1225_Ag_S-0.1um_56_177</strain>
    </source>
</reference>
<dbReference type="InterPro" id="IPR017853">
    <property type="entry name" value="GH"/>
</dbReference>
<proteinExistence type="predicted"/>
<feature type="domain" description="DUF4015" evidence="1">
    <location>
        <begin position="375"/>
        <end position="426"/>
    </location>
</feature>
<gene>
    <name evidence="2" type="ORF">HY473_01965</name>
</gene>
<organism evidence="2 3">
    <name type="scientific">Candidatus Sungiibacteriota bacterium</name>
    <dbReference type="NCBI Taxonomy" id="2750080"/>
    <lineage>
        <taxon>Bacteria</taxon>
        <taxon>Candidatus Sungiibacteriota</taxon>
    </lineage>
</organism>
<dbReference type="SUPFAM" id="SSF51445">
    <property type="entry name" value="(Trans)glycosidases"/>
    <property type="match status" value="1"/>
</dbReference>
<evidence type="ECO:0000313" key="3">
    <source>
        <dbReference type="Proteomes" id="UP000756703"/>
    </source>
</evidence>
<sequence length="437" mass="48944">MKWFWIAAIAIIATGGGFLFSDYYADPGKLIVNTALTGEGANQKSMAERIREAEERSRHVKGVYMTSAVANDLGRPATKLRNDIIALVDETNLNAVVIDVKETTGGAIITDGLKNLVQTLHQKGIWVIARQVVFKDDSQEKNHPGWYLRRSDARLPDGQGAIWRDNRRGSWLDPASPEVWQYQLDVAKRASDAGFDEIQFDYIRFPSDGDVRAIVYPVYDPKRPKYEVLREFFAYLHNGLKRHRPDLILSADLFGYVALQQQDLGIGQRLQDIGENFDYVSLMVYPSHYYAGFQVSKDAARNLPALYYPYRSASSTQTATAHPYEVVYRSLLIAQDILEGRVATRTDQAGQSASGLDKVATSSIPSISPVSPVRRARLRPWLQDFNLGVDTSRGIYYDAKKVRAQIEAAEAAGASGWLLWNAENIYTKEALRKENGG</sequence>
<dbReference type="AlphaFoldDB" id="A0A932YYX3"/>
<dbReference type="Pfam" id="PF13200">
    <property type="entry name" value="DUF4015"/>
    <property type="match status" value="2"/>
</dbReference>